<evidence type="ECO:0000256" key="4">
    <source>
        <dbReference type="ARBA" id="ARBA00022989"/>
    </source>
</evidence>
<evidence type="ECO:0000259" key="11">
    <source>
        <dbReference type="PROSITE" id="PS50853"/>
    </source>
</evidence>
<feature type="compositionally biased region" description="Low complexity" evidence="8">
    <location>
        <begin position="419"/>
        <end position="429"/>
    </location>
</feature>
<reference evidence="12 14" key="1">
    <citation type="journal article" date="2004" name="Nature">
        <title>Genome duplication in the teleost fish Tetraodon nigroviridis reveals the early vertebrate proto-karyotype.</title>
        <authorList>
            <person name="Jaillon O."/>
            <person name="Aury J.-M."/>
            <person name="Brunet F."/>
            <person name="Petit J.-L."/>
            <person name="Stange-Thomann N."/>
            <person name="Mauceli E."/>
            <person name="Bouneau L."/>
            <person name="Fischer C."/>
            <person name="Ozouf-Costaz C."/>
            <person name="Bernot A."/>
            <person name="Nicaud S."/>
            <person name="Jaffe D."/>
            <person name="Fisher S."/>
            <person name="Lutfalla G."/>
            <person name="Dossat C."/>
            <person name="Segurens B."/>
            <person name="Dasilva C."/>
            <person name="Salanoubat M."/>
            <person name="Levy M."/>
            <person name="Boudet N."/>
            <person name="Castellano S."/>
            <person name="Anthouard V."/>
            <person name="Jubin C."/>
            <person name="Castelli V."/>
            <person name="Katinka M."/>
            <person name="Vacherie B."/>
            <person name="Biemont C."/>
            <person name="Skalli Z."/>
            <person name="Cattolico L."/>
            <person name="Poulain J."/>
            <person name="De Berardinis V."/>
            <person name="Cruaud C."/>
            <person name="Duprat S."/>
            <person name="Brottier P."/>
            <person name="Coutanceau J.-P."/>
            <person name="Gouzy J."/>
            <person name="Parra G."/>
            <person name="Lardier G."/>
            <person name="Chapple C."/>
            <person name="McKernan K.J."/>
            <person name="McEwan P."/>
            <person name="Bosak S."/>
            <person name="Kellis M."/>
            <person name="Volff J.-N."/>
            <person name="Guigo R."/>
            <person name="Zody M.C."/>
            <person name="Mesirov J."/>
            <person name="Lindblad-Toh K."/>
            <person name="Birren B."/>
            <person name="Nusbaum C."/>
            <person name="Kahn D."/>
            <person name="Robinson-Rechavi M."/>
            <person name="Laudet V."/>
            <person name="Schachter V."/>
            <person name="Quetier F."/>
            <person name="Saurin W."/>
            <person name="Scarpelli C."/>
            <person name="Wincker P."/>
            <person name="Lander E.S."/>
            <person name="Weissenbach J."/>
            <person name="Roest Crollius H."/>
        </authorList>
    </citation>
    <scope>NUCLEOTIDE SEQUENCE</scope>
</reference>
<dbReference type="OMA" id="NECPHYS"/>
<evidence type="ECO:0000256" key="6">
    <source>
        <dbReference type="ARBA" id="ARBA00023170"/>
    </source>
</evidence>
<dbReference type="HOGENOM" id="CLU_022322_0_0_1"/>
<keyword evidence="6 12" id="KW-0675">Receptor</keyword>
<dbReference type="GeneTree" id="ENSGT00940000165107"/>
<dbReference type="Ensembl" id="ENSTNIT00000004285.1">
    <property type="protein sequence ID" value="ENSTNIP00000004151.1"/>
    <property type="gene ID" value="ENSTNIG00000001787.1"/>
</dbReference>
<evidence type="ECO:0000256" key="7">
    <source>
        <dbReference type="ARBA" id="ARBA00023180"/>
    </source>
</evidence>
<dbReference type="GO" id="GO:0004896">
    <property type="term" value="F:cytokine receptor activity"/>
    <property type="evidence" value="ECO:0007669"/>
    <property type="project" value="TreeGrafter"/>
</dbReference>
<dbReference type="CDD" id="cd00063">
    <property type="entry name" value="FN3"/>
    <property type="match status" value="1"/>
</dbReference>
<feature type="region of interest" description="Disordered" evidence="8">
    <location>
        <begin position="419"/>
        <end position="444"/>
    </location>
</feature>
<evidence type="ECO:0000256" key="3">
    <source>
        <dbReference type="ARBA" id="ARBA00022729"/>
    </source>
</evidence>
<keyword evidence="14" id="KW-1185">Reference proteome</keyword>
<evidence type="ECO:0000256" key="5">
    <source>
        <dbReference type="ARBA" id="ARBA00023136"/>
    </source>
</evidence>
<evidence type="ECO:0000256" key="2">
    <source>
        <dbReference type="ARBA" id="ARBA00022692"/>
    </source>
</evidence>
<dbReference type="Gene3D" id="2.60.40.10">
    <property type="entry name" value="Immunoglobulins"/>
    <property type="match status" value="2"/>
</dbReference>
<sequence length="488" mass="53441">MGSMAAPLLFLCCLHSGAAAALEPALEPTFDPALEPALNPGVSPHITGCVSANMETFRCRWDVGPFQSNQLRLFYLNRRHPQSPPTDWTECPHYSSQMPNECFFNEDHTTVWTFYTIQLRSRDESIVYDQKVLDVADIVQPDPPLELAWTLLNQSVTSTYSDIMLSWKPPESADVETGWLRLQYEVQYRKVDVEQWQVADTVRSTYRTLYGLQANLQYEVRVRCRTLAGKAFGDFSDSLFIHIPSRTSHFPAAALLVFGALCAVAILMLAAVSQQQKLMVLLLPPVPGPKIRGIDSELLKKGKLRELTSILASPPDLRPELCSREPWVEAIRVDAEEGTSRASLSTCSSATGSFRDHPPGQASCFPHPSSEPEASTVRPLSPSPTGDPTAGRLLRGPGSLGREASYSQVSEVRANGRLLLSPGLEPSSSKDLSSETEGEGRDSVPAYTLVDGVCGQNSLMLTPGPQLMVPKNEPTGYLTPDLLGSITP</sequence>
<evidence type="ECO:0000256" key="10">
    <source>
        <dbReference type="SAM" id="SignalP"/>
    </source>
</evidence>
<evidence type="ECO:0000313" key="14">
    <source>
        <dbReference type="Proteomes" id="UP000007303"/>
    </source>
</evidence>
<feature type="compositionally biased region" description="Polar residues" evidence="8">
    <location>
        <begin position="341"/>
        <end position="352"/>
    </location>
</feature>
<evidence type="ECO:0000256" key="1">
    <source>
        <dbReference type="ARBA" id="ARBA00004479"/>
    </source>
</evidence>
<feature type="region of interest" description="Disordered" evidence="8">
    <location>
        <begin position="341"/>
        <end position="403"/>
    </location>
</feature>
<evidence type="ECO:0000313" key="12">
    <source>
        <dbReference type="EMBL" id="AAR25668.1"/>
    </source>
</evidence>
<dbReference type="SUPFAM" id="SSF49265">
    <property type="entry name" value="Fibronectin type III"/>
    <property type="match status" value="2"/>
</dbReference>
<feature type="chain" id="PRO_5014106647" evidence="10">
    <location>
        <begin position="21"/>
        <end position="488"/>
    </location>
</feature>
<evidence type="ECO:0000256" key="8">
    <source>
        <dbReference type="SAM" id="MobiDB-lite"/>
    </source>
</evidence>
<dbReference type="PANTHER" id="PTHR23037">
    <property type="entry name" value="CYTOKINE RECEPTOR"/>
    <property type="match status" value="1"/>
</dbReference>
<gene>
    <name evidence="12" type="primary">CRFA5</name>
</gene>
<dbReference type="InterPro" id="IPR013783">
    <property type="entry name" value="Ig-like_fold"/>
</dbReference>
<evidence type="ECO:0000256" key="9">
    <source>
        <dbReference type="SAM" id="Phobius"/>
    </source>
</evidence>
<dbReference type="Pfam" id="PF09067">
    <property type="entry name" value="EpoR_lig-bind"/>
    <property type="match status" value="1"/>
</dbReference>
<comment type="subcellular location">
    <subcellularLocation>
        <location evidence="1">Membrane</location>
        <topology evidence="1">Single-pass type I membrane protein</topology>
    </subcellularLocation>
</comment>
<dbReference type="PANTHER" id="PTHR23037:SF46">
    <property type="entry name" value="INTERLEUKIN 5 RECEPTOR SUBUNIT ALPHA"/>
    <property type="match status" value="1"/>
</dbReference>
<keyword evidence="5 9" id="KW-0472">Membrane</keyword>
<feature type="domain" description="Fibronectin type-III" evidence="11">
    <location>
        <begin position="143"/>
        <end position="246"/>
    </location>
</feature>
<protein>
    <submittedName>
        <fullName evidence="12">Class I helical cytokine receptor member 5</fullName>
    </submittedName>
</protein>
<dbReference type="STRING" id="99883.ENSTNIP00000004151"/>
<reference evidence="13" key="2">
    <citation type="submission" date="2025-05" db="UniProtKB">
        <authorList>
            <consortium name="Ensembl"/>
        </authorList>
    </citation>
    <scope>IDENTIFICATION</scope>
</reference>
<name>Q6UAQ1_TETNG</name>
<keyword evidence="7" id="KW-0325">Glycoprotein</keyword>
<feature type="signal peptide" evidence="10">
    <location>
        <begin position="1"/>
        <end position="20"/>
    </location>
</feature>
<dbReference type="PROSITE" id="PS50853">
    <property type="entry name" value="FN3"/>
    <property type="match status" value="1"/>
</dbReference>
<dbReference type="InterPro" id="IPR036116">
    <property type="entry name" value="FN3_sf"/>
</dbReference>
<dbReference type="Proteomes" id="UP000007303">
    <property type="component" value="Unassembled WGS sequence"/>
</dbReference>
<accession>Q6UAQ1</accession>
<dbReference type="InterPro" id="IPR003961">
    <property type="entry name" value="FN3_dom"/>
</dbReference>
<proteinExistence type="evidence at transcript level"/>
<dbReference type="AlphaFoldDB" id="Q6UAQ1"/>
<dbReference type="InterPro" id="IPR015152">
    <property type="entry name" value="Growth/epo_recpt_lig-bind"/>
</dbReference>
<dbReference type="EMBL" id="AY374477">
    <property type="protein sequence ID" value="AAR25668.1"/>
    <property type="molecule type" value="mRNA"/>
</dbReference>
<evidence type="ECO:0000313" key="13">
    <source>
        <dbReference type="Ensembl" id="ENSTNIP00000004151.1"/>
    </source>
</evidence>
<keyword evidence="3 10" id="KW-0732">Signal</keyword>
<keyword evidence="4 9" id="KW-1133">Transmembrane helix</keyword>
<keyword evidence="2 9" id="KW-0812">Transmembrane</keyword>
<dbReference type="Pfam" id="PF00041">
    <property type="entry name" value="fn3"/>
    <property type="match status" value="1"/>
</dbReference>
<feature type="transmembrane region" description="Helical" evidence="9">
    <location>
        <begin position="250"/>
        <end position="272"/>
    </location>
</feature>
<dbReference type="GO" id="GO:0009897">
    <property type="term" value="C:external side of plasma membrane"/>
    <property type="evidence" value="ECO:0007669"/>
    <property type="project" value="TreeGrafter"/>
</dbReference>
<dbReference type="SMART" id="SM00060">
    <property type="entry name" value="FN3"/>
    <property type="match status" value="1"/>
</dbReference>
<feature type="compositionally biased region" description="Low complexity" evidence="8">
    <location>
        <begin position="391"/>
        <end position="402"/>
    </location>
</feature>
<organism evidence="12">
    <name type="scientific">Tetraodon nigroviridis</name>
    <name type="common">Spotted green pufferfish</name>
    <name type="synonym">Chelonodon nigroviridis</name>
    <dbReference type="NCBI Taxonomy" id="99883"/>
    <lineage>
        <taxon>Eukaryota</taxon>
        <taxon>Metazoa</taxon>
        <taxon>Chordata</taxon>
        <taxon>Craniata</taxon>
        <taxon>Vertebrata</taxon>
        <taxon>Euteleostomi</taxon>
        <taxon>Actinopterygii</taxon>
        <taxon>Neopterygii</taxon>
        <taxon>Teleostei</taxon>
        <taxon>Neoteleostei</taxon>
        <taxon>Acanthomorphata</taxon>
        <taxon>Eupercaria</taxon>
        <taxon>Tetraodontiformes</taxon>
        <taxon>Tetradontoidea</taxon>
        <taxon>Tetraodontidae</taxon>
        <taxon>Tetraodon</taxon>
    </lineage>
</organism>